<keyword evidence="1" id="KW-0175">Coiled coil</keyword>
<dbReference type="Proteomes" id="UP000620147">
    <property type="component" value="Unassembled WGS sequence"/>
</dbReference>
<feature type="compositionally biased region" description="Low complexity" evidence="2">
    <location>
        <begin position="2289"/>
        <end position="2318"/>
    </location>
</feature>
<feature type="compositionally biased region" description="Basic and acidic residues" evidence="2">
    <location>
        <begin position="31"/>
        <end position="48"/>
    </location>
</feature>
<dbReference type="RefSeq" id="WP_188885754.1">
    <property type="nucleotide sequence ID" value="NZ_BLYJ01000039.1"/>
</dbReference>
<organism evidence="4 5">
    <name type="scientific">Butyricicoccus faecihominis</name>
    <dbReference type="NCBI Taxonomy" id="1712515"/>
    <lineage>
        <taxon>Bacteria</taxon>
        <taxon>Bacillati</taxon>
        <taxon>Bacillota</taxon>
        <taxon>Clostridia</taxon>
        <taxon>Eubacteriales</taxon>
        <taxon>Butyricicoccaceae</taxon>
        <taxon>Butyricicoccus</taxon>
    </lineage>
</organism>
<evidence type="ECO:0000313" key="5">
    <source>
        <dbReference type="Proteomes" id="UP000620147"/>
    </source>
</evidence>
<evidence type="ECO:0000259" key="3">
    <source>
        <dbReference type="Pfam" id="PF01551"/>
    </source>
</evidence>
<dbReference type="EMBL" id="BLYJ01000039">
    <property type="protein sequence ID" value="GFO89234.1"/>
    <property type="molecule type" value="Genomic_DNA"/>
</dbReference>
<dbReference type="InterPro" id="IPR011055">
    <property type="entry name" value="Dup_hybrid_motif"/>
</dbReference>
<evidence type="ECO:0000313" key="4">
    <source>
        <dbReference type="EMBL" id="GFO89234.1"/>
    </source>
</evidence>
<dbReference type="InterPro" id="IPR016047">
    <property type="entry name" value="M23ase_b-sheet_dom"/>
</dbReference>
<proteinExistence type="predicted"/>
<dbReference type="Pfam" id="PF01551">
    <property type="entry name" value="Peptidase_M23"/>
    <property type="match status" value="1"/>
</dbReference>
<accession>A0ABQ1E2M9</accession>
<protein>
    <recommendedName>
        <fullName evidence="3">M23ase beta-sheet core domain-containing protein</fullName>
    </recommendedName>
</protein>
<dbReference type="Gene3D" id="2.70.70.10">
    <property type="entry name" value="Glucose Permease (Domain IIA)"/>
    <property type="match status" value="1"/>
</dbReference>
<dbReference type="CDD" id="cd12797">
    <property type="entry name" value="M23_peptidase"/>
    <property type="match status" value="1"/>
</dbReference>
<feature type="region of interest" description="Disordered" evidence="2">
    <location>
        <begin position="1"/>
        <end position="165"/>
    </location>
</feature>
<comment type="caution">
    <text evidence="4">The sequence shown here is derived from an EMBL/GenBank/DDBJ whole genome shotgun (WGS) entry which is preliminary data.</text>
</comment>
<gene>
    <name evidence="4" type="ORF">BUFA31_23980</name>
</gene>
<dbReference type="InterPro" id="IPR050570">
    <property type="entry name" value="Cell_wall_metabolism_enzyme"/>
</dbReference>
<name>A0ABQ1E2M9_9FIRM</name>
<feature type="coiled-coil region" evidence="1">
    <location>
        <begin position="394"/>
        <end position="451"/>
    </location>
</feature>
<dbReference type="PANTHER" id="PTHR21666">
    <property type="entry name" value="PEPTIDASE-RELATED"/>
    <property type="match status" value="1"/>
</dbReference>
<feature type="domain" description="M23ase beta-sheet core" evidence="3">
    <location>
        <begin position="2168"/>
        <end position="2262"/>
    </location>
</feature>
<evidence type="ECO:0000256" key="1">
    <source>
        <dbReference type="SAM" id="Coils"/>
    </source>
</evidence>
<sequence length="2325" mass="256225">MSFYSDYEKKKNKNKTSALLKVPQVVPQKPAHQDNSRRATAARNREQQRVQAHQNALRPASTYLTGGGTTRSQPYAASQQRNTVFQQRGNTRQGLSGTGSRNTQQNNVRQPASTYLTGGSVTRSQPYAASQQNQLFSAKKAAEQRRNPRQNVSAGNKSSGDGNPILAQFLQNSMDWHKTSDPDKRAQLHAQNDALRRKLGYEYNPQTGASFDKFGHEMTAGVRMAYGSTPTERLSQATKLLHSSGVMGKTDKATVYPTAMQAAQGLDEDYFSGQTGYNAHKTMYDLFNRSDETWSSEDTQSRDRARQELSNEMFRILKRYGLDYQPRDNADDIMNQLKAAGADEQTLAYVQENIDLRHAADRLGNSLEAVGKRWIASLPSLVDTSRQVSTNVEESRQNEEYRQLEEQEQTLELTLQGMNSTAADGSVPADYQAIYDQLQEVKKRKNELTVNKGVDPNKWSQRMLREANEAQANAEAGLAPAPRWLTEQGISLAGNAPLMAASAIPVVGPAVGSIMMGGQAAGQRSFELNEQGKGARESLTRGLTSGAIEAATERLPLGQMSKILHSGGVNAVKNILIQMGEEATEESASYFMNYVADLAANDPDAKFSLAELTQSAAGGAFGGLVFGTAGAVGSRAATDTERMNAADAYDYNQVQQLVQLDSELQAARKLPEGPIRERAVQTAQNKMADKISGLMTQQVAQNAELTANYDADLNNRMSLEQRAQAAEYLNQRTGQVDAWQDGQIKPRLGTETEQRAESSYRPPEEEYALQSQLAKHFAEEQQAETGGVYDRATVQQAEQVQNDMIRTADRGNVGEVLSQNPDGSYNAFFRNNETGAEGIHRVEAENAQRIAEPGTYEVATEQQRAAAAEEALNPSLDDSEYQFGQNQKEQPKSLGNYEMYGKSREQAMRELQNKLTEKRSFLHDDDYKQVRAVQSAELRETWEQARPVHEQIEKFQKNHPLSAKDEQLLQAAMVNGATNTFSQCDDPAAVMHRYQLQQELNRRMQPIKDYQRTRGETMALNAEEMADTIAEFAKDKKIPGAYSRETMERNSYDIFGKNNRDKAEQLNDEYFAPVHKAVADRTNYVNTMRQQVADLHLSKHESALVQMALEGRNDVAAEYIKNNKIKVTSKLQKNVADGVATFQAIYKELYEALNETLLSNGMEPVRARKNYAPHFVKDKPDTLLSRIRYSFGWGKDSSVNIGTDLAGITDDFSPGKKWFGNLLQREGELTDYDAVAGFDRYIETAGDIIFLTDSVQQLRSLEDALRYRLSDEGTKEKVNQIRNDRSLNALERHQKIDEAYNPNQDNIQKLYNQKKLGMGGYVSNLHEYINNLAGKKARADRGWEEMIGRQIYTVAKNVEGRVAANMIAMNPGSWITNFIPITQATGEVSTANLIKAMRDTVKSAVKDDGFTDGSVFLTNREGTQFLDRTLTRKISDIAGMPMEAIDHFTSNVVTRAKYLQNIQNGMNVQEAFDNADTFAANLMADRSKGAQPTAFNSVNPVRKVFTMFQLEVNNQLSYLFKDLPRAKQSVPKLAWAYTKVFTGAYLFNAVYHQLTGRDSAFDPISIVGDAFDLDPLELIAEAFGLGDDDDKDKKKKSGVDIALDLGENVAEQIPFVGGLIGGGRVPLFSAVPEFDKLTKEYENGYDGKRIALDAAKSAANSAAYLLLPFGGGAVKKALEGAATVYAGGSYSLDKNGEKILQFPTYGQSPRDWAQAMLFGKSSLKTAQEWADDDYNSLNADETKVFEELRQRMSWNKDENGNTIDNSEAVFAAIKAMKATTADAKKKYGRENYKEIAAASIRKMLLENNDLTPMQKKTLDRELITAGDSADYTSQDAFDISQYVRESRQDDAAEAIKHGISVDDFVKWDSVIEQTLADNYVDAKDYEDGENNQLYAKNAVLQNILDEYAKDGEHTNAEKNAFADYVLVSAMGESDKERWDAVKGTVNATDFVQFAGDMATYNKEFKGSGMSKSDAMQAILNGYGNLSDTQKDALFGAYSDSASGNAFHISIYEDAIKDRKFYSYLKDAGKKELRSMLNSYENHVADNDKLSGWEAKAAVAKEAGISPGVYALYQMALKAADTDGKGVSQAKAKAAVESIDGLTQAQKAYLWQSSNRKWKKNPFGSATVSEYHYSGGEFANPVEGGTISSKFGPRDTFATSNGASSSRWHKSIDIAAPAGTAIKSVQGGKVTANGWVSGYGWTIEVTHDNGYKSMYHHMQNQSSVAVGTEVKQGQTIGNVGSTGNSTGPHLDLTITKDGTPVDPASLIGDYKNAKTGYVYEGSPVYTQLSSAAGKKSSSGGSRKSGGSSSGGLKQLKGLSGLKGLGF</sequence>
<feature type="region of interest" description="Disordered" evidence="2">
    <location>
        <begin position="737"/>
        <end position="763"/>
    </location>
</feature>
<feature type="compositionally biased region" description="Polar residues" evidence="2">
    <location>
        <begin position="70"/>
        <end position="136"/>
    </location>
</feature>
<feature type="compositionally biased region" description="Basic and acidic residues" evidence="2">
    <location>
        <begin position="748"/>
        <end position="763"/>
    </location>
</feature>
<feature type="region of interest" description="Disordered" evidence="2">
    <location>
        <begin position="2289"/>
        <end position="2325"/>
    </location>
</feature>
<evidence type="ECO:0000256" key="2">
    <source>
        <dbReference type="SAM" id="MobiDB-lite"/>
    </source>
</evidence>
<reference evidence="4 5" key="1">
    <citation type="submission" date="2020-06" db="EMBL/GenBank/DDBJ databases">
        <title>Characterization of fructooligosaccharide metabolism and fructooligosaccharide-degrading enzymes in human commensal butyrate producers.</title>
        <authorList>
            <person name="Tanno H."/>
            <person name="Fujii T."/>
            <person name="Hirano K."/>
            <person name="Maeno S."/>
            <person name="Tonozuka T."/>
            <person name="Sakamoto M."/>
            <person name="Ohkuma M."/>
            <person name="Tochio T."/>
            <person name="Endo A."/>
        </authorList>
    </citation>
    <scope>NUCLEOTIDE SEQUENCE [LARGE SCALE GENOMIC DNA]</scope>
    <source>
        <strain evidence="4 5">JCM 31056</strain>
    </source>
</reference>
<keyword evidence="5" id="KW-1185">Reference proteome</keyword>
<feature type="region of interest" description="Disordered" evidence="2">
    <location>
        <begin position="876"/>
        <end position="895"/>
    </location>
</feature>
<dbReference type="SUPFAM" id="SSF51261">
    <property type="entry name" value="Duplicated hybrid motif"/>
    <property type="match status" value="1"/>
</dbReference>
<feature type="compositionally biased region" description="Polar residues" evidence="2">
    <location>
        <begin position="149"/>
        <end position="161"/>
    </location>
</feature>
<dbReference type="PANTHER" id="PTHR21666:SF270">
    <property type="entry name" value="MUREIN HYDROLASE ACTIVATOR ENVC"/>
    <property type="match status" value="1"/>
</dbReference>